<comment type="caution">
    <text evidence="7">The sequence shown here is derived from an EMBL/GenBank/DDBJ whole genome shotgun (WGS) entry which is preliminary data.</text>
</comment>
<keyword evidence="2 5" id="KW-0812">Transmembrane</keyword>
<dbReference type="PANTHER" id="PTHR43759">
    <property type="entry name" value="TREHALOSE TRANSPORT SYSTEM PERMEASE PROTEIN SUGA"/>
    <property type="match status" value="1"/>
</dbReference>
<dbReference type="EMBL" id="DSEU01000039">
    <property type="protein sequence ID" value="HEM66980.1"/>
    <property type="molecule type" value="Genomic_DNA"/>
</dbReference>
<evidence type="ECO:0000256" key="3">
    <source>
        <dbReference type="ARBA" id="ARBA00022989"/>
    </source>
</evidence>
<feature type="transmembrane region" description="Helical" evidence="5">
    <location>
        <begin position="261"/>
        <end position="279"/>
    </location>
</feature>
<name>A0A7J2U2A4_9CREN</name>
<keyword evidence="4 5" id="KW-0472">Membrane</keyword>
<dbReference type="GO" id="GO:0055085">
    <property type="term" value="P:transmembrane transport"/>
    <property type="evidence" value="ECO:0007669"/>
    <property type="project" value="InterPro"/>
</dbReference>
<dbReference type="CDD" id="cd06261">
    <property type="entry name" value="TM_PBP2"/>
    <property type="match status" value="1"/>
</dbReference>
<comment type="similarity">
    <text evidence="5">Belongs to the binding-protein-dependent transport system permease family.</text>
</comment>
<reference evidence="7" key="1">
    <citation type="journal article" date="2020" name="mSystems">
        <title>Genome- and Community-Level Interaction Insights into Carbon Utilization and Element Cycling Functions of Hydrothermarchaeota in Hydrothermal Sediment.</title>
        <authorList>
            <person name="Zhou Z."/>
            <person name="Liu Y."/>
            <person name="Xu W."/>
            <person name="Pan J."/>
            <person name="Luo Z.H."/>
            <person name="Li M."/>
        </authorList>
    </citation>
    <scope>NUCLEOTIDE SEQUENCE [LARGE SCALE GENOMIC DNA]</scope>
    <source>
        <strain evidence="7">SpSt-125</strain>
    </source>
</reference>
<feature type="transmembrane region" description="Helical" evidence="5">
    <location>
        <begin position="104"/>
        <end position="123"/>
    </location>
</feature>
<organism evidence="7">
    <name type="scientific">Ignisphaera aggregans</name>
    <dbReference type="NCBI Taxonomy" id="334771"/>
    <lineage>
        <taxon>Archaea</taxon>
        <taxon>Thermoproteota</taxon>
        <taxon>Thermoprotei</taxon>
        <taxon>Desulfurococcales</taxon>
        <taxon>Desulfurococcaceae</taxon>
        <taxon>Ignisphaera</taxon>
    </lineage>
</organism>
<evidence type="ECO:0000313" key="7">
    <source>
        <dbReference type="EMBL" id="HEM66980.1"/>
    </source>
</evidence>
<dbReference type="AlphaFoldDB" id="A0A7J2U2A4"/>
<dbReference type="Gene3D" id="1.10.3720.10">
    <property type="entry name" value="MetI-like"/>
    <property type="match status" value="1"/>
</dbReference>
<dbReference type="PANTHER" id="PTHR43759:SF1">
    <property type="entry name" value="GLUCOSE IMPORT SYSTEM PERMEASE PROTEIN GLCT"/>
    <property type="match status" value="1"/>
</dbReference>
<dbReference type="PROSITE" id="PS50928">
    <property type="entry name" value="ABC_TM1"/>
    <property type="match status" value="1"/>
</dbReference>
<dbReference type="GO" id="GO:0005886">
    <property type="term" value="C:plasma membrane"/>
    <property type="evidence" value="ECO:0007669"/>
    <property type="project" value="UniProtKB-SubCell"/>
</dbReference>
<gene>
    <name evidence="7" type="ORF">ENO26_05375</name>
</gene>
<dbReference type="InterPro" id="IPR035906">
    <property type="entry name" value="MetI-like_sf"/>
</dbReference>
<dbReference type="Pfam" id="PF00528">
    <property type="entry name" value="BPD_transp_1"/>
    <property type="match status" value="1"/>
</dbReference>
<evidence type="ECO:0000256" key="4">
    <source>
        <dbReference type="ARBA" id="ARBA00023136"/>
    </source>
</evidence>
<evidence type="ECO:0000256" key="5">
    <source>
        <dbReference type="RuleBase" id="RU363032"/>
    </source>
</evidence>
<sequence length="284" mass="31828">MKKEKLYPLLFTLPAIVIYIVLALIPLIFTIYLSVTNVRPGVGTGGFVGAKNFIDVLTDATVLSSLRLTVTYTVIVVTVEVILGLLLGALMYESISVRKILTPLLVIPLGLPPLTVGLIWRFLAHPDFGALTYYIRTTFHINFNYTLEGSQAFILTVLMDIWMWTPLVAFIALGGMLSIPPEYTESFLVDGAGFFHRIRYLYFRMIRSNIIFAIILRFMDSFKVFDQVFMLTQGGPAGATYYISILLYRIGLTVWDLSKGAALSLIILIIVIIVSNLIVKVMKR</sequence>
<dbReference type="InterPro" id="IPR052730">
    <property type="entry name" value="Sugar_ABC_transporter"/>
</dbReference>
<accession>A0A7J2U2A4</accession>
<proteinExistence type="inferred from homology"/>
<protein>
    <submittedName>
        <fullName evidence="7">Sugar ABC transporter permease</fullName>
    </submittedName>
</protein>
<evidence type="ECO:0000256" key="1">
    <source>
        <dbReference type="ARBA" id="ARBA00004141"/>
    </source>
</evidence>
<dbReference type="SUPFAM" id="SSF161098">
    <property type="entry name" value="MetI-like"/>
    <property type="match status" value="1"/>
</dbReference>
<dbReference type="InterPro" id="IPR000515">
    <property type="entry name" value="MetI-like"/>
</dbReference>
<feature type="transmembrane region" description="Helical" evidence="5">
    <location>
        <begin position="70"/>
        <end position="92"/>
    </location>
</feature>
<feature type="domain" description="ABC transmembrane type-1" evidence="6">
    <location>
        <begin position="66"/>
        <end position="278"/>
    </location>
</feature>
<evidence type="ECO:0000259" key="6">
    <source>
        <dbReference type="PROSITE" id="PS50928"/>
    </source>
</evidence>
<feature type="transmembrane region" description="Helical" evidence="5">
    <location>
        <begin position="161"/>
        <end position="179"/>
    </location>
</feature>
<feature type="transmembrane region" description="Helical" evidence="5">
    <location>
        <begin position="7"/>
        <end position="33"/>
    </location>
</feature>
<comment type="subcellular location">
    <subcellularLocation>
        <location evidence="5">Cell membrane</location>
        <topology evidence="5">Multi-pass membrane protein</topology>
    </subcellularLocation>
    <subcellularLocation>
        <location evidence="1">Membrane</location>
        <topology evidence="1">Multi-pass membrane protein</topology>
    </subcellularLocation>
</comment>
<evidence type="ECO:0000256" key="2">
    <source>
        <dbReference type="ARBA" id="ARBA00022692"/>
    </source>
</evidence>
<dbReference type="SUPFAM" id="SSF160964">
    <property type="entry name" value="MalF N-terminal region-like"/>
    <property type="match status" value="1"/>
</dbReference>
<keyword evidence="3 5" id="KW-1133">Transmembrane helix</keyword>
<keyword evidence="5" id="KW-0813">Transport</keyword>